<dbReference type="Proteomes" id="UP001183222">
    <property type="component" value="Unassembled WGS sequence"/>
</dbReference>
<dbReference type="SUPFAM" id="SSF109854">
    <property type="entry name" value="DinB/YfiT-like putative metalloenzymes"/>
    <property type="match status" value="1"/>
</dbReference>
<evidence type="ECO:0000313" key="1">
    <source>
        <dbReference type="EMBL" id="MDT0276776.1"/>
    </source>
</evidence>
<accession>A0ABU2K9B0</accession>
<sequence>MRSSDMHTYPPSCGPESGQLTAFLDHYRATILQRADGLDAAQLAQPLAPSSLTLGGLLNHLAYVEDLWFQVRFAGNPADPLWAHVDRAADPDHEFRTAADVPPDELRRRYEDACERSRGVVRTTDSLDQRAARPRSNGQYADLRWILLHMLEETARHAGHADLLREAIDGTVGD</sequence>
<gene>
    <name evidence="1" type="ORF">RM425_12765</name>
</gene>
<dbReference type="Pfam" id="PF04978">
    <property type="entry name" value="MST"/>
    <property type="match status" value="1"/>
</dbReference>
<evidence type="ECO:0000313" key="2">
    <source>
        <dbReference type="Proteomes" id="UP001183222"/>
    </source>
</evidence>
<keyword evidence="2" id="KW-1185">Reference proteome</keyword>
<name>A0ABU2K9B0_9ACTN</name>
<dbReference type="InterPro" id="IPR007061">
    <property type="entry name" value="MST-like"/>
</dbReference>
<dbReference type="InterPro" id="IPR034660">
    <property type="entry name" value="DinB/YfiT-like"/>
</dbReference>
<organism evidence="1 2">
    <name type="scientific">Blastococcus goldschmidtiae</name>
    <dbReference type="NCBI Taxonomy" id="3075546"/>
    <lineage>
        <taxon>Bacteria</taxon>
        <taxon>Bacillati</taxon>
        <taxon>Actinomycetota</taxon>
        <taxon>Actinomycetes</taxon>
        <taxon>Geodermatophilales</taxon>
        <taxon>Geodermatophilaceae</taxon>
        <taxon>Blastococcus</taxon>
    </lineage>
</organism>
<dbReference type="RefSeq" id="WP_311345593.1">
    <property type="nucleotide sequence ID" value="NZ_JAVREI010000008.1"/>
</dbReference>
<proteinExistence type="predicted"/>
<comment type="caution">
    <text evidence="1">The sequence shown here is derived from an EMBL/GenBank/DDBJ whole genome shotgun (WGS) entry which is preliminary data.</text>
</comment>
<reference evidence="2" key="1">
    <citation type="submission" date="2023-07" db="EMBL/GenBank/DDBJ databases">
        <title>30 novel species of actinomycetes from the DSMZ collection.</title>
        <authorList>
            <person name="Nouioui I."/>
        </authorList>
    </citation>
    <scope>NUCLEOTIDE SEQUENCE [LARGE SCALE GENOMIC DNA]</scope>
    <source>
        <strain evidence="2">DSM 46792</strain>
    </source>
</reference>
<dbReference type="Gene3D" id="1.20.120.450">
    <property type="entry name" value="dinb family like domain"/>
    <property type="match status" value="1"/>
</dbReference>
<dbReference type="EMBL" id="JAVREI010000008">
    <property type="protein sequence ID" value="MDT0276776.1"/>
    <property type="molecule type" value="Genomic_DNA"/>
</dbReference>
<protein>
    <submittedName>
        <fullName evidence="1">DinB family protein</fullName>
    </submittedName>
</protein>